<organism evidence="1 2">
    <name type="scientific">Acidaminococcus intestini (strain RyC-MR95)</name>
    <dbReference type="NCBI Taxonomy" id="568816"/>
    <lineage>
        <taxon>Bacteria</taxon>
        <taxon>Bacillati</taxon>
        <taxon>Bacillota</taxon>
        <taxon>Negativicutes</taxon>
        <taxon>Acidaminococcales</taxon>
        <taxon>Acidaminococcaceae</taxon>
        <taxon>Acidaminococcus</taxon>
    </lineage>
</organism>
<dbReference type="HOGENOM" id="CLU_3211145_0_0_9"/>
<evidence type="ECO:0000313" key="2">
    <source>
        <dbReference type="Proteomes" id="UP000007093"/>
    </source>
</evidence>
<evidence type="ECO:0000313" key="1">
    <source>
        <dbReference type="EMBL" id="AEQ22496.1"/>
    </source>
</evidence>
<dbReference type="AlphaFoldDB" id="G4Q8R3"/>
<gene>
    <name evidence="1" type="ordered locus">Acin_1271</name>
</gene>
<dbReference type="InParanoid" id="G4Q8R3"/>
<keyword evidence="2" id="KW-1185">Reference proteome</keyword>
<reference evidence="1 2" key="1">
    <citation type="journal article" date="2011" name="J. Bacteriol.">
        <title>Complete genome sequence of Acidaminococcus intestini RYC-MR95, a Gram-negative bacterium from the phylum Firmicutes.</title>
        <authorList>
            <person name="D'Auria G."/>
            <person name="Galan J.C."/>
            <person name="Rodriguez-Alcayna M."/>
            <person name="Moya A."/>
            <person name="Baquero F."/>
            <person name="Latorre A."/>
        </authorList>
    </citation>
    <scope>NUCLEOTIDE SEQUENCE [LARGE SCALE GENOMIC DNA]</scope>
    <source>
        <strain evidence="1 2">RyC-MR95</strain>
    </source>
</reference>
<dbReference type="Proteomes" id="UP000007093">
    <property type="component" value="Chromosome"/>
</dbReference>
<accession>G4Q8R3</accession>
<name>G4Q8R3_ACIIR</name>
<protein>
    <submittedName>
        <fullName evidence="1">Uncharacterized protein</fullName>
    </submittedName>
</protein>
<dbReference type="PATRIC" id="fig|568816.4.peg.1228"/>
<dbReference type="EMBL" id="CP003058">
    <property type="protein sequence ID" value="AEQ22496.1"/>
    <property type="molecule type" value="Genomic_DNA"/>
</dbReference>
<dbReference type="KEGG" id="ain:Acin_1271"/>
<sequence length="44" mass="5142">MSRIFLKALYLSEPGGTPKKHRMDSMFHAVPPEPKAGLIFNWWR</sequence>
<proteinExistence type="predicted"/>